<gene>
    <name evidence="2" type="ORF">F2P81_018665</name>
</gene>
<dbReference type="EMBL" id="VEVO01000016">
    <property type="protein sequence ID" value="KAF0029560.1"/>
    <property type="molecule type" value="Genomic_DNA"/>
</dbReference>
<feature type="compositionally biased region" description="Pro residues" evidence="1">
    <location>
        <begin position="103"/>
        <end position="112"/>
    </location>
</feature>
<name>A0A6A4SCR7_SCOMX</name>
<accession>A0A6A4SCR7</accession>
<sequence>MSNVISVTRDKQSQSAVEHGKLLFTFNCSLLPPKTQECDTRVIWLESASTVTQRHWTLENPAARRLGYSSGTDILHSLLRITCNECPRRTSNRKRSFTDPRHVPPPRLQAVQ</sequence>
<evidence type="ECO:0000313" key="3">
    <source>
        <dbReference type="Proteomes" id="UP000438429"/>
    </source>
</evidence>
<reference evidence="2 3" key="1">
    <citation type="submission" date="2019-06" db="EMBL/GenBank/DDBJ databases">
        <title>Draft genomes of female and male turbot (Scophthalmus maximus).</title>
        <authorList>
            <person name="Xu H."/>
            <person name="Xu X.-W."/>
            <person name="Shao C."/>
            <person name="Chen S."/>
        </authorList>
    </citation>
    <scope>NUCLEOTIDE SEQUENCE [LARGE SCALE GENOMIC DNA]</scope>
    <source>
        <strain evidence="2">Ysfricsl-2016a</strain>
        <tissue evidence="2">Blood</tissue>
    </source>
</reference>
<protein>
    <submittedName>
        <fullName evidence="2">Uncharacterized protein</fullName>
    </submittedName>
</protein>
<organism evidence="2 3">
    <name type="scientific">Scophthalmus maximus</name>
    <name type="common">Turbot</name>
    <name type="synonym">Psetta maxima</name>
    <dbReference type="NCBI Taxonomy" id="52904"/>
    <lineage>
        <taxon>Eukaryota</taxon>
        <taxon>Metazoa</taxon>
        <taxon>Chordata</taxon>
        <taxon>Craniata</taxon>
        <taxon>Vertebrata</taxon>
        <taxon>Euteleostomi</taxon>
        <taxon>Actinopterygii</taxon>
        <taxon>Neopterygii</taxon>
        <taxon>Teleostei</taxon>
        <taxon>Neoteleostei</taxon>
        <taxon>Acanthomorphata</taxon>
        <taxon>Carangaria</taxon>
        <taxon>Pleuronectiformes</taxon>
        <taxon>Pleuronectoidei</taxon>
        <taxon>Scophthalmidae</taxon>
        <taxon>Scophthalmus</taxon>
    </lineage>
</organism>
<comment type="caution">
    <text evidence="2">The sequence shown here is derived from an EMBL/GenBank/DDBJ whole genome shotgun (WGS) entry which is preliminary data.</text>
</comment>
<proteinExistence type="predicted"/>
<evidence type="ECO:0000256" key="1">
    <source>
        <dbReference type="SAM" id="MobiDB-lite"/>
    </source>
</evidence>
<dbReference type="Proteomes" id="UP000438429">
    <property type="component" value="Unassembled WGS sequence"/>
</dbReference>
<dbReference type="AlphaFoldDB" id="A0A6A4SCR7"/>
<feature type="region of interest" description="Disordered" evidence="1">
    <location>
        <begin position="89"/>
        <end position="112"/>
    </location>
</feature>
<evidence type="ECO:0000313" key="2">
    <source>
        <dbReference type="EMBL" id="KAF0029560.1"/>
    </source>
</evidence>